<reference evidence="1 2" key="1">
    <citation type="submission" date="2023-07" db="EMBL/GenBank/DDBJ databases">
        <title>Genomic Encyclopedia of Type Strains, Phase IV (KMG-IV): sequencing the most valuable type-strain genomes for metagenomic binning, comparative biology and taxonomic classification.</title>
        <authorList>
            <person name="Goeker M."/>
        </authorList>
    </citation>
    <scope>NUCLEOTIDE SEQUENCE [LARGE SCALE GENOMIC DNA]</scope>
    <source>
        <strain evidence="1 2">DSM 19092</strain>
    </source>
</reference>
<evidence type="ECO:0000313" key="1">
    <source>
        <dbReference type="EMBL" id="MDQ0164062.1"/>
    </source>
</evidence>
<dbReference type="RefSeq" id="WP_419152943.1">
    <property type="nucleotide sequence ID" value="NZ_JAUSTR010000042.1"/>
</dbReference>
<dbReference type="Proteomes" id="UP001225646">
    <property type="component" value="Unassembled WGS sequence"/>
</dbReference>
<name>A0ABT9VST9_9BACI</name>
<protein>
    <recommendedName>
        <fullName evidence="3">Ribbon-helix-helix protein CopG domain-containing protein</fullName>
    </recommendedName>
</protein>
<dbReference type="EMBL" id="JAUSTR010000042">
    <property type="protein sequence ID" value="MDQ0164062.1"/>
    <property type="molecule type" value="Genomic_DNA"/>
</dbReference>
<proteinExistence type="predicted"/>
<comment type="caution">
    <text evidence="1">The sequence shown here is derived from an EMBL/GenBank/DDBJ whole genome shotgun (WGS) entry which is preliminary data.</text>
</comment>
<evidence type="ECO:0000313" key="2">
    <source>
        <dbReference type="Proteomes" id="UP001225646"/>
    </source>
</evidence>
<accession>A0ABT9VST9</accession>
<gene>
    <name evidence="1" type="ORF">J2S06_003207</name>
</gene>
<sequence>MARKNKNLATSFNNVARNDSNNDVSYINNINNNINKNNFVQSVIGDNDSHEDKYVMRGIYIEKDLAKVIDQLAKKGGRGTKSRIVNEALRKVFTESGLL</sequence>
<organism evidence="1 2">
    <name type="scientific">Aeribacillus alveayuensis</name>
    <dbReference type="NCBI Taxonomy" id="279215"/>
    <lineage>
        <taxon>Bacteria</taxon>
        <taxon>Bacillati</taxon>
        <taxon>Bacillota</taxon>
        <taxon>Bacilli</taxon>
        <taxon>Bacillales</taxon>
        <taxon>Bacillaceae</taxon>
        <taxon>Aeribacillus</taxon>
    </lineage>
</organism>
<evidence type="ECO:0008006" key="3">
    <source>
        <dbReference type="Google" id="ProtNLM"/>
    </source>
</evidence>
<keyword evidence="2" id="KW-1185">Reference proteome</keyword>